<dbReference type="EMBL" id="MFJU01000035">
    <property type="protein sequence ID" value="OGG34146.1"/>
    <property type="molecule type" value="Genomic_DNA"/>
</dbReference>
<organism evidence="7 8">
    <name type="scientific">Candidatus Gottesmanbacteria bacterium RIFCSPLOWO2_01_FULL_42_22</name>
    <dbReference type="NCBI Taxonomy" id="1798391"/>
    <lineage>
        <taxon>Bacteria</taxon>
        <taxon>Candidatus Gottesmaniibacteriota</taxon>
    </lineage>
</organism>
<evidence type="ECO:0000256" key="5">
    <source>
        <dbReference type="SAM" id="Phobius"/>
    </source>
</evidence>
<evidence type="ECO:0000256" key="2">
    <source>
        <dbReference type="ARBA" id="ARBA00022692"/>
    </source>
</evidence>
<protein>
    <recommendedName>
        <fullName evidence="6">O-antigen ligase-related domain-containing protein</fullName>
    </recommendedName>
</protein>
<feature type="transmembrane region" description="Helical" evidence="5">
    <location>
        <begin position="12"/>
        <end position="36"/>
    </location>
</feature>
<dbReference type="InterPro" id="IPR051533">
    <property type="entry name" value="WaaL-like"/>
</dbReference>
<feature type="transmembrane region" description="Helical" evidence="5">
    <location>
        <begin position="282"/>
        <end position="302"/>
    </location>
</feature>
<keyword evidence="2 5" id="KW-0812">Transmembrane</keyword>
<feature type="transmembrane region" description="Helical" evidence="5">
    <location>
        <begin position="237"/>
        <end position="270"/>
    </location>
</feature>
<feature type="transmembrane region" description="Helical" evidence="5">
    <location>
        <begin position="411"/>
        <end position="428"/>
    </location>
</feature>
<dbReference type="GO" id="GO:0016020">
    <property type="term" value="C:membrane"/>
    <property type="evidence" value="ECO:0007669"/>
    <property type="project" value="UniProtKB-SubCell"/>
</dbReference>
<evidence type="ECO:0000259" key="6">
    <source>
        <dbReference type="Pfam" id="PF04932"/>
    </source>
</evidence>
<dbReference type="Pfam" id="PF04932">
    <property type="entry name" value="Wzy_C"/>
    <property type="match status" value="1"/>
</dbReference>
<accession>A0A1F6BB35</accession>
<dbReference type="PANTHER" id="PTHR37422">
    <property type="entry name" value="TEICHURONIC ACID BIOSYNTHESIS PROTEIN TUAE"/>
    <property type="match status" value="1"/>
</dbReference>
<evidence type="ECO:0000256" key="4">
    <source>
        <dbReference type="ARBA" id="ARBA00023136"/>
    </source>
</evidence>
<feature type="transmembrane region" description="Helical" evidence="5">
    <location>
        <begin position="378"/>
        <end position="399"/>
    </location>
</feature>
<feature type="transmembrane region" description="Helical" evidence="5">
    <location>
        <begin position="78"/>
        <end position="96"/>
    </location>
</feature>
<keyword evidence="4 5" id="KW-0472">Membrane</keyword>
<feature type="transmembrane region" description="Helical" evidence="5">
    <location>
        <begin position="130"/>
        <end position="147"/>
    </location>
</feature>
<evidence type="ECO:0000256" key="3">
    <source>
        <dbReference type="ARBA" id="ARBA00022989"/>
    </source>
</evidence>
<dbReference type="STRING" id="1798391.A2968_03155"/>
<feature type="transmembrane region" description="Helical" evidence="5">
    <location>
        <begin position="108"/>
        <end position="124"/>
    </location>
</feature>
<dbReference type="PANTHER" id="PTHR37422:SF13">
    <property type="entry name" value="LIPOPOLYSACCHARIDE BIOSYNTHESIS PROTEIN PA4999-RELATED"/>
    <property type="match status" value="1"/>
</dbReference>
<feature type="transmembrane region" description="Helical" evidence="5">
    <location>
        <begin position="159"/>
        <end position="180"/>
    </location>
</feature>
<evidence type="ECO:0000256" key="1">
    <source>
        <dbReference type="ARBA" id="ARBA00004141"/>
    </source>
</evidence>
<gene>
    <name evidence="7" type="ORF">A2968_03155</name>
</gene>
<keyword evidence="3 5" id="KW-1133">Transmembrane helix</keyword>
<feature type="domain" description="O-antigen ligase-related" evidence="6">
    <location>
        <begin position="242"/>
        <end position="385"/>
    </location>
</feature>
<evidence type="ECO:0000313" key="8">
    <source>
        <dbReference type="Proteomes" id="UP000176228"/>
    </source>
</evidence>
<comment type="caution">
    <text evidence="7">The sequence shown here is derived from an EMBL/GenBank/DDBJ whole genome shotgun (WGS) entry which is preliminary data.</text>
</comment>
<sequence length="446" mass="50615">MPQILFPLLVFYSVQFFFSSKLFYFLSFFILAFFLWRATRNLTKSLSYALVLALFSEIGLAGSLFVMEPRQLNPDIGWWISPISLIVLCLLPLSLANRLVKKIKITDLLVAAFLFWNSLVIVFYPFSQNVLYSVFGLTELTAAYFLLRINLSKEDLKPVVYLIVSALLFQSFLGGLQASYGRNVGSVVEPVNLISPYGLTTIESDDLFRVTGGSGHANLFAVNLVTLMPFLFMLKIMIIPLLIVIPLMLLLTFSRLAWAIGGIIFLSMIVIFKKKQVIKLKYLLAFSLPFIVFLPLVSLRIFSFSEAFSPGGSWDVRYRVWQEAFGFLKQYPLTGIGQNRFQQLAQEQRTSYVFRSPTLSPATKIHNIFLEIATETGLTGLTVFVIFIISLFNLLRVAIKKNKKNEMSKTLLLSLIGLLAMSQFHPLFHTAQFRLYYLLAVLITVV</sequence>
<dbReference type="AlphaFoldDB" id="A0A1F6BB35"/>
<evidence type="ECO:0000313" key="7">
    <source>
        <dbReference type="EMBL" id="OGG34146.1"/>
    </source>
</evidence>
<reference evidence="7 8" key="1">
    <citation type="journal article" date="2016" name="Nat. Commun.">
        <title>Thousands of microbial genomes shed light on interconnected biogeochemical processes in an aquifer system.</title>
        <authorList>
            <person name="Anantharaman K."/>
            <person name="Brown C.T."/>
            <person name="Hug L.A."/>
            <person name="Sharon I."/>
            <person name="Castelle C.J."/>
            <person name="Probst A.J."/>
            <person name="Thomas B.C."/>
            <person name="Singh A."/>
            <person name="Wilkins M.J."/>
            <person name="Karaoz U."/>
            <person name="Brodie E.L."/>
            <person name="Williams K.H."/>
            <person name="Hubbard S.S."/>
            <person name="Banfield J.F."/>
        </authorList>
    </citation>
    <scope>NUCLEOTIDE SEQUENCE [LARGE SCALE GENOMIC DNA]</scope>
</reference>
<dbReference type="Proteomes" id="UP000176228">
    <property type="component" value="Unassembled WGS sequence"/>
</dbReference>
<dbReference type="InterPro" id="IPR007016">
    <property type="entry name" value="O-antigen_ligase-rel_domated"/>
</dbReference>
<name>A0A1F6BB35_9BACT</name>
<feature type="transmembrane region" description="Helical" evidence="5">
    <location>
        <begin position="48"/>
        <end position="66"/>
    </location>
</feature>
<comment type="subcellular location">
    <subcellularLocation>
        <location evidence="1">Membrane</location>
        <topology evidence="1">Multi-pass membrane protein</topology>
    </subcellularLocation>
</comment>
<proteinExistence type="predicted"/>